<evidence type="ECO:0000313" key="2">
    <source>
        <dbReference type="EMBL" id="MDF0590794.1"/>
    </source>
</evidence>
<sequence length="190" mass="20845">MTGADLCRTNEGVWPLPGDLRKAVHQRGEPGSFLEDRGDRRHCGVDIYAPQGSQVVSITDGLVFDVGVFTEPGEVPYWKKTFYVVVQGDGGLFVKYAELGVVDVRAGESIRSGERLGRVGSVLDPEKIDDLAPGYIRRLQEEGKVSMLHLELYRSLPEPSDLYRGGNWFGTGEPGGLIDPTRLLAAISKR</sequence>
<reference evidence="2 3" key="1">
    <citation type="submission" date="2023-03" db="EMBL/GenBank/DDBJ databases">
        <title>WGS of Methanotrichaceae archaeon Mx.</title>
        <authorList>
            <person name="Sorokin D.Y."/>
            <person name="Merkel A.Y."/>
        </authorList>
    </citation>
    <scope>NUCLEOTIDE SEQUENCE [LARGE SCALE GENOMIC DNA]</scope>
    <source>
        <strain evidence="2 3">Mx</strain>
    </source>
</reference>
<dbReference type="Proteomes" id="UP001220010">
    <property type="component" value="Unassembled WGS sequence"/>
</dbReference>
<dbReference type="PANTHER" id="PTHR21666">
    <property type="entry name" value="PEPTIDASE-RELATED"/>
    <property type="match status" value="1"/>
</dbReference>
<evidence type="ECO:0000259" key="1">
    <source>
        <dbReference type="Pfam" id="PF01551"/>
    </source>
</evidence>
<gene>
    <name evidence="2" type="ORF">P0O15_06370</name>
</gene>
<evidence type="ECO:0000313" key="3">
    <source>
        <dbReference type="Proteomes" id="UP001220010"/>
    </source>
</evidence>
<proteinExistence type="predicted"/>
<dbReference type="Gene3D" id="2.70.70.10">
    <property type="entry name" value="Glucose Permease (Domain IIA)"/>
    <property type="match status" value="1"/>
</dbReference>
<dbReference type="RefSeq" id="WP_316966538.1">
    <property type="nucleotide sequence ID" value="NZ_JARFPK010000019.1"/>
</dbReference>
<accession>A0ABT5X7W6</accession>
<dbReference type="SUPFAM" id="SSF51261">
    <property type="entry name" value="Duplicated hybrid motif"/>
    <property type="match status" value="1"/>
</dbReference>
<dbReference type="InterPro" id="IPR011055">
    <property type="entry name" value="Dup_hybrid_motif"/>
</dbReference>
<dbReference type="CDD" id="cd12797">
    <property type="entry name" value="M23_peptidase"/>
    <property type="match status" value="1"/>
</dbReference>
<dbReference type="InterPro" id="IPR016047">
    <property type="entry name" value="M23ase_b-sheet_dom"/>
</dbReference>
<keyword evidence="3" id="KW-1185">Reference proteome</keyword>
<organism evidence="2 3">
    <name type="scientific">Candidatus Methanocrinis natronophilus</name>
    <dbReference type="NCBI Taxonomy" id="3033396"/>
    <lineage>
        <taxon>Archaea</taxon>
        <taxon>Methanobacteriati</taxon>
        <taxon>Methanobacteriota</taxon>
        <taxon>Stenosarchaea group</taxon>
        <taxon>Methanomicrobia</taxon>
        <taxon>Methanotrichales</taxon>
        <taxon>Methanotrichaceae</taxon>
        <taxon>Methanocrinis</taxon>
    </lineage>
</organism>
<comment type="caution">
    <text evidence="2">The sequence shown here is derived from an EMBL/GenBank/DDBJ whole genome shotgun (WGS) entry which is preliminary data.</text>
</comment>
<feature type="domain" description="M23ase beta-sheet core" evidence="1">
    <location>
        <begin position="41"/>
        <end position="121"/>
    </location>
</feature>
<dbReference type="PANTHER" id="PTHR21666:SF268">
    <property type="entry name" value="PEPTIDASE M23 DOMAIN-CONTAINING PROTEIN"/>
    <property type="match status" value="1"/>
</dbReference>
<protein>
    <submittedName>
        <fullName evidence="2">M23 family metallopeptidase</fullName>
    </submittedName>
</protein>
<dbReference type="EMBL" id="JARFPK010000019">
    <property type="protein sequence ID" value="MDF0590794.1"/>
    <property type="molecule type" value="Genomic_DNA"/>
</dbReference>
<name>A0ABT5X7W6_9EURY</name>
<dbReference type="Pfam" id="PF01551">
    <property type="entry name" value="Peptidase_M23"/>
    <property type="match status" value="1"/>
</dbReference>
<dbReference type="InterPro" id="IPR050570">
    <property type="entry name" value="Cell_wall_metabolism_enzyme"/>
</dbReference>